<gene>
    <name evidence="9" type="ORF">CLV41_10268</name>
</gene>
<keyword evidence="10" id="KW-1185">Reference proteome</keyword>
<reference evidence="9 10" key="1">
    <citation type="submission" date="2018-01" db="EMBL/GenBank/DDBJ databases">
        <title>Genomic Encyclopedia of Archaeal and Bacterial Type Strains, Phase II (KMG-II): from individual species to whole genera.</title>
        <authorList>
            <person name="Goeker M."/>
        </authorList>
    </citation>
    <scope>NUCLEOTIDE SEQUENCE [LARGE SCALE GENOMIC DNA]</scope>
    <source>
        <strain evidence="9 10">DSM 17023</strain>
    </source>
</reference>
<feature type="transmembrane region" description="Helical" evidence="8">
    <location>
        <begin position="262"/>
        <end position="282"/>
    </location>
</feature>
<feature type="transmembrane region" description="Helical" evidence="8">
    <location>
        <begin position="126"/>
        <end position="146"/>
    </location>
</feature>
<evidence type="ECO:0000256" key="4">
    <source>
        <dbReference type="ARBA" id="ARBA00022475"/>
    </source>
</evidence>
<evidence type="ECO:0000256" key="1">
    <source>
        <dbReference type="ARBA" id="ARBA00004651"/>
    </source>
</evidence>
<evidence type="ECO:0000256" key="7">
    <source>
        <dbReference type="ARBA" id="ARBA00023136"/>
    </source>
</evidence>
<evidence type="ECO:0008006" key="11">
    <source>
        <dbReference type="Google" id="ProtNLM"/>
    </source>
</evidence>
<feature type="transmembrane region" description="Helical" evidence="8">
    <location>
        <begin position="6"/>
        <end position="23"/>
    </location>
</feature>
<keyword evidence="6 8" id="KW-1133">Transmembrane helix</keyword>
<evidence type="ECO:0000256" key="8">
    <source>
        <dbReference type="SAM" id="Phobius"/>
    </source>
</evidence>
<dbReference type="AlphaFoldDB" id="A0A2S3UY62"/>
<evidence type="ECO:0000256" key="2">
    <source>
        <dbReference type="ARBA" id="ARBA00010145"/>
    </source>
</evidence>
<dbReference type="Pfam" id="PF03547">
    <property type="entry name" value="Mem_trans"/>
    <property type="match status" value="1"/>
</dbReference>
<dbReference type="InterPro" id="IPR004776">
    <property type="entry name" value="Mem_transp_PIN-like"/>
</dbReference>
<feature type="transmembrane region" description="Helical" evidence="8">
    <location>
        <begin position="35"/>
        <end position="54"/>
    </location>
</feature>
<name>A0A2S3UY62_9HYPH</name>
<evidence type="ECO:0000256" key="6">
    <source>
        <dbReference type="ARBA" id="ARBA00022989"/>
    </source>
</evidence>
<feature type="transmembrane region" description="Helical" evidence="8">
    <location>
        <begin position="66"/>
        <end position="85"/>
    </location>
</feature>
<feature type="transmembrane region" description="Helical" evidence="8">
    <location>
        <begin position="294"/>
        <end position="314"/>
    </location>
</feature>
<keyword evidence="3" id="KW-0813">Transport</keyword>
<dbReference type="RefSeq" id="WP_103221669.1">
    <property type="nucleotide sequence ID" value="NZ_PPCN01000002.1"/>
</dbReference>
<dbReference type="Proteomes" id="UP000236959">
    <property type="component" value="Unassembled WGS sequence"/>
</dbReference>
<dbReference type="GO" id="GO:0005886">
    <property type="term" value="C:plasma membrane"/>
    <property type="evidence" value="ECO:0007669"/>
    <property type="project" value="UniProtKB-SubCell"/>
</dbReference>
<comment type="caution">
    <text evidence="9">The sequence shown here is derived from an EMBL/GenBank/DDBJ whole genome shotgun (WGS) entry which is preliminary data.</text>
</comment>
<dbReference type="Gene3D" id="1.20.1530.20">
    <property type="match status" value="1"/>
</dbReference>
<evidence type="ECO:0000313" key="9">
    <source>
        <dbReference type="EMBL" id="POF32665.1"/>
    </source>
</evidence>
<evidence type="ECO:0000256" key="3">
    <source>
        <dbReference type="ARBA" id="ARBA00022448"/>
    </source>
</evidence>
<dbReference type="EMBL" id="PPCN01000002">
    <property type="protein sequence ID" value="POF32665.1"/>
    <property type="molecule type" value="Genomic_DNA"/>
</dbReference>
<evidence type="ECO:0000256" key="5">
    <source>
        <dbReference type="ARBA" id="ARBA00022692"/>
    </source>
</evidence>
<evidence type="ECO:0000313" key="10">
    <source>
        <dbReference type="Proteomes" id="UP000236959"/>
    </source>
</evidence>
<comment type="subcellular location">
    <subcellularLocation>
        <location evidence="1">Cell membrane</location>
        <topology evidence="1">Multi-pass membrane protein</topology>
    </subcellularLocation>
</comment>
<dbReference type="PANTHER" id="PTHR36838:SF3">
    <property type="entry name" value="TRANSPORTER AUXIN EFFLUX CARRIER EC FAMILY"/>
    <property type="match status" value="1"/>
</dbReference>
<protein>
    <recommendedName>
        <fullName evidence="11">AEC family transporter</fullName>
    </recommendedName>
</protein>
<keyword evidence="4" id="KW-1003">Cell membrane</keyword>
<dbReference type="GO" id="GO:0055085">
    <property type="term" value="P:transmembrane transport"/>
    <property type="evidence" value="ECO:0007669"/>
    <property type="project" value="InterPro"/>
</dbReference>
<keyword evidence="7 8" id="KW-0472">Membrane</keyword>
<dbReference type="OrthoDB" id="9810457at2"/>
<dbReference type="InterPro" id="IPR038770">
    <property type="entry name" value="Na+/solute_symporter_sf"/>
</dbReference>
<accession>A0A2S3UY62</accession>
<feature type="transmembrane region" description="Helical" evidence="8">
    <location>
        <begin position="97"/>
        <end position="120"/>
    </location>
</feature>
<feature type="transmembrane region" description="Helical" evidence="8">
    <location>
        <begin position="235"/>
        <end position="256"/>
    </location>
</feature>
<sequence>MLGQTLSIVAPVFVLIGIGYALAKFQVLKQNASEALGHFVFVVSIPVLLFRTLIGADLSSGVPVALWASYFLGVGIAWALGALIIRKGFARDARAGAIGGISAAFANGIMVGLPLISAVYGVDGLVPLLLIISIHLAVMTILMAVAMERAAAIDSGTATPPLGDLLKGAAKNLAKNPLIVSIVIAFLWRQTSLEIPEIGMDVLDRIAATALPLALLSLGMSLVQYGMRGNVLPGLLLATVKMLVMPVVVFIAAAFVFQLPPLWTAVATLTASCPTGANAYIFANRYGTGHAMSANAITVTTLSAIITTSLWIWFLDMWFGPGLR</sequence>
<dbReference type="PANTHER" id="PTHR36838">
    <property type="entry name" value="AUXIN EFFLUX CARRIER FAMILY PROTEIN"/>
    <property type="match status" value="1"/>
</dbReference>
<comment type="similarity">
    <text evidence="2">Belongs to the auxin efflux carrier (TC 2.A.69) family.</text>
</comment>
<organism evidence="9 10">
    <name type="scientific">Roseibium marinum</name>
    <dbReference type="NCBI Taxonomy" id="281252"/>
    <lineage>
        <taxon>Bacteria</taxon>
        <taxon>Pseudomonadati</taxon>
        <taxon>Pseudomonadota</taxon>
        <taxon>Alphaproteobacteria</taxon>
        <taxon>Hyphomicrobiales</taxon>
        <taxon>Stappiaceae</taxon>
        <taxon>Roseibium</taxon>
    </lineage>
</organism>
<proteinExistence type="inferred from homology"/>
<keyword evidence="5 8" id="KW-0812">Transmembrane</keyword>